<comment type="similarity">
    <text evidence="2">Belongs to the EamA transporter family.</text>
</comment>
<evidence type="ECO:0000313" key="8">
    <source>
        <dbReference type="EMBL" id="MFD2758726.1"/>
    </source>
</evidence>
<dbReference type="InterPro" id="IPR000620">
    <property type="entry name" value="EamA_dom"/>
</dbReference>
<evidence type="ECO:0000256" key="4">
    <source>
        <dbReference type="ARBA" id="ARBA00022989"/>
    </source>
</evidence>
<keyword evidence="4 6" id="KW-1133">Transmembrane helix</keyword>
<organism evidence="8 9">
    <name type="scientific">Gulosibacter faecalis</name>
    <dbReference type="NCBI Taxonomy" id="272240"/>
    <lineage>
        <taxon>Bacteria</taxon>
        <taxon>Bacillati</taxon>
        <taxon>Actinomycetota</taxon>
        <taxon>Actinomycetes</taxon>
        <taxon>Micrococcales</taxon>
        <taxon>Microbacteriaceae</taxon>
        <taxon>Gulosibacter</taxon>
    </lineage>
</organism>
<proteinExistence type="inferred from homology"/>
<dbReference type="PANTHER" id="PTHR32322:SF2">
    <property type="entry name" value="EAMA DOMAIN-CONTAINING PROTEIN"/>
    <property type="match status" value="1"/>
</dbReference>
<dbReference type="SUPFAM" id="SSF103481">
    <property type="entry name" value="Multidrug resistance efflux transporter EmrE"/>
    <property type="match status" value="2"/>
</dbReference>
<evidence type="ECO:0000256" key="6">
    <source>
        <dbReference type="SAM" id="Phobius"/>
    </source>
</evidence>
<feature type="transmembrane region" description="Helical" evidence="6">
    <location>
        <begin position="134"/>
        <end position="151"/>
    </location>
</feature>
<name>A0ABW5UYX3_9MICO</name>
<keyword evidence="5 6" id="KW-0472">Membrane</keyword>
<keyword evidence="9" id="KW-1185">Reference proteome</keyword>
<feature type="domain" description="EamA" evidence="7">
    <location>
        <begin position="158"/>
        <end position="289"/>
    </location>
</feature>
<evidence type="ECO:0000256" key="3">
    <source>
        <dbReference type="ARBA" id="ARBA00022692"/>
    </source>
</evidence>
<evidence type="ECO:0000259" key="7">
    <source>
        <dbReference type="Pfam" id="PF00892"/>
    </source>
</evidence>
<reference evidence="9" key="1">
    <citation type="journal article" date="2019" name="Int. J. Syst. Evol. Microbiol.">
        <title>The Global Catalogue of Microorganisms (GCM) 10K type strain sequencing project: providing services to taxonomists for standard genome sequencing and annotation.</title>
        <authorList>
            <consortium name="The Broad Institute Genomics Platform"/>
            <consortium name="The Broad Institute Genome Sequencing Center for Infectious Disease"/>
            <person name="Wu L."/>
            <person name="Ma J."/>
        </authorList>
    </citation>
    <scope>NUCLEOTIDE SEQUENCE [LARGE SCALE GENOMIC DNA]</scope>
    <source>
        <strain evidence="9">TISTR 1514</strain>
    </source>
</reference>
<feature type="transmembrane region" description="Helical" evidence="6">
    <location>
        <begin position="272"/>
        <end position="291"/>
    </location>
</feature>
<feature type="transmembrane region" description="Helical" evidence="6">
    <location>
        <begin position="50"/>
        <end position="71"/>
    </location>
</feature>
<keyword evidence="3 6" id="KW-0812">Transmembrane</keyword>
<evidence type="ECO:0000313" key="9">
    <source>
        <dbReference type="Proteomes" id="UP001597492"/>
    </source>
</evidence>
<feature type="transmembrane region" description="Helical" evidence="6">
    <location>
        <begin position="109"/>
        <end position="127"/>
    </location>
</feature>
<sequence>MTTTNSRDARPASPAHPGRRSVLQALLLILAGSLGIQTSAAISSGLFDAYGTYGTSALRMLVGAAVLLVLVRPRIRGRSRAQWLGISVYGIAMAAMNICLYNAIDRIPLGIAVTLEFLGPCAVALLGSRRIREGICAVVALAGVALISVGPAGYFDLAGYLFGLGAALFFALYTIGADRIGKASSGLDGVALSVTVAAIVTLPFAVVQVPRVTPTDWGVLVLVAVIGVAMPFSVDTIAGRITSARIIGTLFAIDPAMGCLVGFVVLGQAVTVTALCGVGLVAVAGALIVWISKKPAPIGEHPLPPE</sequence>
<feature type="transmembrane region" description="Helical" evidence="6">
    <location>
        <begin position="157"/>
        <end position="175"/>
    </location>
</feature>
<accession>A0ABW5UYX3</accession>
<protein>
    <submittedName>
        <fullName evidence="8">DMT family transporter</fullName>
    </submittedName>
</protein>
<dbReference type="PANTHER" id="PTHR32322">
    <property type="entry name" value="INNER MEMBRANE TRANSPORTER"/>
    <property type="match status" value="1"/>
</dbReference>
<evidence type="ECO:0000256" key="2">
    <source>
        <dbReference type="ARBA" id="ARBA00007362"/>
    </source>
</evidence>
<dbReference type="Pfam" id="PF00892">
    <property type="entry name" value="EamA"/>
    <property type="match status" value="1"/>
</dbReference>
<gene>
    <name evidence="8" type="ORF">ACFSW7_10105</name>
</gene>
<feature type="transmembrane region" description="Helical" evidence="6">
    <location>
        <begin position="246"/>
        <end position="266"/>
    </location>
</feature>
<feature type="transmembrane region" description="Helical" evidence="6">
    <location>
        <begin position="83"/>
        <end position="103"/>
    </location>
</feature>
<dbReference type="EMBL" id="JBHUNE010000007">
    <property type="protein sequence ID" value="MFD2758726.1"/>
    <property type="molecule type" value="Genomic_DNA"/>
</dbReference>
<dbReference type="InterPro" id="IPR037185">
    <property type="entry name" value="EmrE-like"/>
</dbReference>
<comment type="subcellular location">
    <subcellularLocation>
        <location evidence="1">Membrane</location>
        <topology evidence="1">Multi-pass membrane protein</topology>
    </subcellularLocation>
</comment>
<evidence type="ECO:0000256" key="1">
    <source>
        <dbReference type="ARBA" id="ARBA00004141"/>
    </source>
</evidence>
<dbReference type="InterPro" id="IPR050638">
    <property type="entry name" value="AA-Vitamin_Transporters"/>
</dbReference>
<dbReference type="RefSeq" id="WP_019619143.1">
    <property type="nucleotide sequence ID" value="NZ_JBHUNE010000007.1"/>
</dbReference>
<evidence type="ECO:0000256" key="5">
    <source>
        <dbReference type="ARBA" id="ARBA00023136"/>
    </source>
</evidence>
<feature type="transmembrane region" description="Helical" evidence="6">
    <location>
        <begin position="187"/>
        <end position="205"/>
    </location>
</feature>
<feature type="transmembrane region" description="Helical" evidence="6">
    <location>
        <begin position="217"/>
        <end position="234"/>
    </location>
</feature>
<comment type="caution">
    <text evidence="8">The sequence shown here is derived from an EMBL/GenBank/DDBJ whole genome shotgun (WGS) entry which is preliminary data.</text>
</comment>
<dbReference type="Proteomes" id="UP001597492">
    <property type="component" value="Unassembled WGS sequence"/>
</dbReference>